<name>A0ABR1SRJ2_9PEZI</name>
<evidence type="ECO:0000256" key="2">
    <source>
        <dbReference type="ARBA" id="ARBA00022679"/>
    </source>
</evidence>
<dbReference type="EMBL" id="JAQQWI010000003">
    <property type="protein sequence ID" value="KAK8036944.1"/>
    <property type="molecule type" value="Genomic_DNA"/>
</dbReference>
<keyword evidence="2" id="KW-0808">Transferase</keyword>
<sequence length="293" mass="32445">MATAPGKEQTPSDQQFYSPVSQIGSKDKNAGYYEAFSGVPSDARELLETYSGIPTSEVDDHVIAMREKAWDIYPYPCIGQFRFLKLALYKQPSYPTMLERLKAGEARYLEIGFGLGQDIRKLVADGAPGSSLYGSELEAGFVDLSYELWRDRGTLQAQLAQGDALSDLDDCGGLLGSLKGTVDYCYLGMVLHVFDRDKQHKLLENCVRLLKKPRGTILGEAVGDVEGCATPAGNFMHSDATLRQLLDEVSEKTGWRLDCRITLDEGLAMPDAQKRWGQVRARRLAFEVEVVSN</sequence>
<accession>A0ABR1SRJ2</accession>
<dbReference type="PANTHER" id="PTHR35897">
    <property type="entry name" value="METHYLTRANSFERASE AUSD"/>
    <property type="match status" value="1"/>
</dbReference>
<dbReference type="PANTHER" id="PTHR35897:SF1">
    <property type="entry name" value="METHYLTRANSFERASE AUSD"/>
    <property type="match status" value="1"/>
</dbReference>
<evidence type="ECO:0000256" key="4">
    <source>
        <dbReference type="ARBA" id="ARBA00038314"/>
    </source>
</evidence>
<dbReference type="Proteomes" id="UP001396898">
    <property type="component" value="Unassembled WGS sequence"/>
</dbReference>
<feature type="compositionally biased region" description="Polar residues" evidence="5">
    <location>
        <begin position="9"/>
        <end position="24"/>
    </location>
</feature>
<dbReference type="Gene3D" id="3.40.50.150">
    <property type="entry name" value="Vaccinia Virus protein VP39"/>
    <property type="match status" value="1"/>
</dbReference>
<feature type="region of interest" description="Disordered" evidence="5">
    <location>
        <begin position="1"/>
        <end position="26"/>
    </location>
</feature>
<keyword evidence="7" id="KW-1185">Reference proteome</keyword>
<comment type="pathway">
    <text evidence="1">Secondary metabolite biosynthesis.</text>
</comment>
<proteinExistence type="inferred from homology"/>
<evidence type="ECO:0000313" key="6">
    <source>
        <dbReference type="EMBL" id="KAK8036944.1"/>
    </source>
</evidence>
<comment type="caution">
    <text evidence="6">The sequence shown here is derived from an EMBL/GenBank/DDBJ whole genome shotgun (WGS) entry which is preliminary data.</text>
</comment>
<evidence type="ECO:0000256" key="5">
    <source>
        <dbReference type="SAM" id="MobiDB-lite"/>
    </source>
</evidence>
<keyword evidence="3" id="KW-0949">S-adenosyl-L-methionine</keyword>
<evidence type="ECO:0000256" key="3">
    <source>
        <dbReference type="ARBA" id="ARBA00022691"/>
    </source>
</evidence>
<comment type="similarity">
    <text evidence="4">Belongs to the class I-like SAM-binding methyltransferase superfamily.</text>
</comment>
<dbReference type="InterPro" id="IPR029063">
    <property type="entry name" value="SAM-dependent_MTases_sf"/>
</dbReference>
<reference evidence="6 7" key="1">
    <citation type="submission" date="2023-01" db="EMBL/GenBank/DDBJ databases">
        <title>Analysis of 21 Apiospora genomes using comparative genomics revels a genus with tremendous synthesis potential of carbohydrate active enzymes and secondary metabolites.</title>
        <authorList>
            <person name="Sorensen T."/>
        </authorList>
    </citation>
    <scope>NUCLEOTIDE SEQUENCE [LARGE SCALE GENOMIC DNA]</scope>
    <source>
        <strain evidence="6 7">CBS 20057</strain>
    </source>
</reference>
<dbReference type="InterPro" id="IPR051654">
    <property type="entry name" value="Meroterpenoid_MTases"/>
</dbReference>
<gene>
    <name evidence="6" type="ORF">PG991_001258</name>
</gene>
<evidence type="ECO:0008006" key="8">
    <source>
        <dbReference type="Google" id="ProtNLM"/>
    </source>
</evidence>
<evidence type="ECO:0000256" key="1">
    <source>
        <dbReference type="ARBA" id="ARBA00005179"/>
    </source>
</evidence>
<organism evidence="6 7">
    <name type="scientific">Apiospora marii</name>
    <dbReference type="NCBI Taxonomy" id="335849"/>
    <lineage>
        <taxon>Eukaryota</taxon>
        <taxon>Fungi</taxon>
        <taxon>Dikarya</taxon>
        <taxon>Ascomycota</taxon>
        <taxon>Pezizomycotina</taxon>
        <taxon>Sordariomycetes</taxon>
        <taxon>Xylariomycetidae</taxon>
        <taxon>Amphisphaeriales</taxon>
        <taxon>Apiosporaceae</taxon>
        <taxon>Apiospora</taxon>
    </lineage>
</organism>
<dbReference type="SUPFAM" id="SSF53335">
    <property type="entry name" value="S-adenosyl-L-methionine-dependent methyltransferases"/>
    <property type="match status" value="1"/>
</dbReference>
<protein>
    <recommendedName>
        <fullName evidence="8">Methyltransferase domain-containing protein</fullName>
    </recommendedName>
</protein>
<evidence type="ECO:0000313" key="7">
    <source>
        <dbReference type="Proteomes" id="UP001396898"/>
    </source>
</evidence>